<protein>
    <submittedName>
        <fullName evidence="1">Uncharacterized protein</fullName>
    </submittedName>
</protein>
<accession>A0A371HRZ0</accession>
<keyword evidence="2" id="KW-1185">Reference proteome</keyword>
<gene>
    <name evidence="1" type="ORF">CR513_10615</name>
</gene>
<dbReference type="AlphaFoldDB" id="A0A371HRZ0"/>
<reference evidence="1" key="1">
    <citation type="submission" date="2018-05" db="EMBL/GenBank/DDBJ databases">
        <title>Draft genome of Mucuna pruriens seed.</title>
        <authorList>
            <person name="Nnadi N.E."/>
            <person name="Vos R."/>
            <person name="Hasami M.H."/>
            <person name="Devisetty U.K."/>
            <person name="Aguiy J.C."/>
        </authorList>
    </citation>
    <scope>NUCLEOTIDE SEQUENCE [LARGE SCALE GENOMIC DNA]</scope>
    <source>
        <strain evidence="1">JCA_2017</strain>
    </source>
</reference>
<organism evidence="1 2">
    <name type="scientific">Mucuna pruriens</name>
    <name type="common">Velvet bean</name>
    <name type="synonym">Dolichos pruriens</name>
    <dbReference type="NCBI Taxonomy" id="157652"/>
    <lineage>
        <taxon>Eukaryota</taxon>
        <taxon>Viridiplantae</taxon>
        <taxon>Streptophyta</taxon>
        <taxon>Embryophyta</taxon>
        <taxon>Tracheophyta</taxon>
        <taxon>Spermatophyta</taxon>
        <taxon>Magnoliopsida</taxon>
        <taxon>eudicotyledons</taxon>
        <taxon>Gunneridae</taxon>
        <taxon>Pentapetalae</taxon>
        <taxon>rosids</taxon>
        <taxon>fabids</taxon>
        <taxon>Fabales</taxon>
        <taxon>Fabaceae</taxon>
        <taxon>Papilionoideae</taxon>
        <taxon>50 kb inversion clade</taxon>
        <taxon>NPAAA clade</taxon>
        <taxon>indigoferoid/millettioid clade</taxon>
        <taxon>Phaseoleae</taxon>
        <taxon>Mucuna</taxon>
    </lineage>
</organism>
<dbReference type="OrthoDB" id="1750928at2759"/>
<dbReference type="EMBL" id="QJKJ01001857">
    <property type="protein sequence ID" value="RDY05539.1"/>
    <property type="molecule type" value="Genomic_DNA"/>
</dbReference>
<feature type="non-terminal residue" evidence="1">
    <location>
        <position position="1"/>
    </location>
</feature>
<dbReference type="Proteomes" id="UP000257109">
    <property type="component" value="Unassembled WGS sequence"/>
</dbReference>
<comment type="caution">
    <text evidence="1">The sequence shown here is derived from an EMBL/GenBank/DDBJ whole genome shotgun (WGS) entry which is preliminary data.</text>
</comment>
<evidence type="ECO:0000313" key="2">
    <source>
        <dbReference type="Proteomes" id="UP000257109"/>
    </source>
</evidence>
<evidence type="ECO:0000313" key="1">
    <source>
        <dbReference type="EMBL" id="RDY05539.1"/>
    </source>
</evidence>
<sequence>MGSGALVLYYSRPSTLNCGVLMGSGALVLCWYDRTCQVLHDQRLYVCHHVNNAKIGKKYYSRPSTLNCRVLMGTGALVPSLGSKKQRHKKEIRKKMCNTRTSQEVTHASTTLAQARLTAEF</sequence>
<name>A0A371HRZ0_MUCPR</name>
<proteinExistence type="predicted"/>